<accession>A0AAX0YP85</accession>
<dbReference type="InterPro" id="IPR051396">
    <property type="entry name" value="Bact_Antivir_Def_Nuclease"/>
</dbReference>
<gene>
    <name evidence="2" type="ORF">C0W53_21100</name>
</gene>
<protein>
    <recommendedName>
        <fullName evidence="1">ATPase AAA-type core domain-containing protein</fullName>
    </recommendedName>
</protein>
<comment type="caution">
    <text evidence="2">The sequence shown here is derived from an EMBL/GenBank/DDBJ whole genome shotgun (WGS) entry which is preliminary data.</text>
</comment>
<reference evidence="2 3" key="1">
    <citation type="submission" date="2018-01" db="EMBL/GenBank/DDBJ databases">
        <title>Whole genome sequencing of Histamine producing bacteria.</title>
        <authorList>
            <person name="Butler K."/>
        </authorList>
    </citation>
    <scope>NUCLEOTIDE SEQUENCE [LARGE SCALE GENOMIC DNA]</scope>
    <source>
        <strain evidence="2 3">A1-4</strain>
    </source>
</reference>
<feature type="domain" description="ATPase AAA-type core" evidence="1">
    <location>
        <begin position="339"/>
        <end position="405"/>
    </location>
</feature>
<keyword evidence="3" id="KW-1185">Reference proteome</keyword>
<dbReference type="Pfam" id="PF13304">
    <property type="entry name" value="AAA_21"/>
    <property type="match status" value="1"/>
</dbReference>
<dbReference type="PANTHER" id="PTHR43581:SF2">
    <property type="entry name" value="EXCINUCLEASE ATPASE SUBUNIT"/>
    <property type="match status" value="1"/>
</dbReference>
<evidence type="ECO:0000259" key="1">
    <source>
        <dbReference type="Pfam" id="PF13304"/>
    </source>
</evidence>
<dbReference type="AlphaFoldDB" id="A0AAX0YP85"/>
<dbReference type="EMBL" id="PYOZ01000024">
    <property type="protein sequence ID" value="PSX42995.1"/>
    <property type="molecule type" value="Genomic_DNA"/>
</dbReference>
<dbReference type="InterPro" id="IPR003959">
    <property type="entry name" value="ATPase_AAA_core"/>
</dbReference>
<name>A0AAX0YP85_9GAMM</name>
<dbReference type="GO" id="GO:0005524">
    <property type="term" value="F:ATP binding"/>
    <property type="evidence" value="ECO:0007669"/>
    <property type="project" value="InterPro"/>
</dbReference>
<organism evidence="2 3">
    <name type="scientific">Photobacterium kishitanii</name>
    <dbReference type="NCBI Taxonomy" id="318456"/>
    <lineage>
        <taxon>Bacteria</taxon>
        <taxon>Pseudomonadati</taxon>
        <taxon>Pseudomonadota</taxon>
        <taxon>Gammaproteobacteria</taxon>
        <taxon>Vibrionales</taxon>
        <taxon>Vibrionaceae</taxon>
        <taxon>Photobacterium</taxon>
    </lineage>
</organism>
<dbReference type="SUPFAM" id="SSF52540">
    <property type="entry name" value="P-loop containing nucleoside triphosphate hydrolases"/>
    <property type="match status" value="1"/>
</dbReference>
<dbReference type="InterPro" id="IPR027417">
    <property type="entry name" value="P-loop_NTPase"/>
</dbReference>
<evidence type="ECO:0000313" key="2">
    <source>
        <dbReference type="EMBL" id="PSX42995.1"/>
    </source>
</evidence>
<dbReference type="Gene3D" id="3.40.50.300">
    <property type="entry name" value="P-loop containing nucleotide triphosphate hydrolases"/>
    <property type="match status" value="1"/>
</dbReference>
<evidence type="ECO:0000313" key="3">
    <source>
        <dbReference type="Proteomes" id="UP000240728"/>
    </source>
</evidence>
<proteinExistence type="predicted"/>
<dbReference type="PANTHER" id="PTHR43581">
    <property type="entry name" value="ATP/GTP PHOSPHATASE"/>
    <property type="match status" value="1"/>
</dbReference>
<dbReference type="RefSeq" id="WP_045043900.1">
    <property type="nucleotide sequence ID" value="NZ_JZTB01000037.1"/>
</dbReference>
<dbReference type="Proteomes" id="UP000240728">
    <property type="component" value="Unassembled WGS sequence"/>
</dbReference>
<sequence>MNLKVKVIDRGQSVYFIGEAIAYLINDSWNDFSFRTLFNLVVFDKDGEKFDIGNVKIGFLGQTEEQHTSDYLNKKGVKFFSLGQDVDYYKKIYKLPIELRNSVLNKFSDVVNDDALFNKVNTSTVYIRSLSRYVSNSIVTAQFKRVLDGKPPLTEFDFSFIVEQASGEKIDFHVSPDSIPSSNIHVMIGRNGSGKTTIIKKMIDSLRNINNTRKFFIDCNNWNTPINIDYFSRGVFVSFSAFDTFKPSEEFEYEFKVDYIGLRNTDSEQLKGKEQLSKDFIESLKYCLTYNEARLRWNKAINYLEVDENFTDISRIKVLEDDFNLEEVCKDAQHLFMRLSSGHAIVLLTMTKLIVSVSDKTIVLIDEPETHLHPPLLSAFICALSDLLIDRNGIAIVATHSPVVIQETPKYCVWNISKYGDAQKFERLNLETYGENVGVLTREVFGLEAKESGFHKALKSEVESEKSYNEILELHKGQIGFEGRSILKVMTYNRNKKSRS</sequence>
<dbReference type="GO" id="GO:0016887">
    <property type="term" value="F:ATP hydrolysis activity"/>
    <property type="evidence" value="ECO:0007669"/>
    <property type="project" value="InterPro"/>
</dbReference>